<feature type="transmembrane region" description="Helical" evidence="10">
    <location>
        <begin position="88"/>
        <end position="113"/>
    </location>
</feature>
<organism evidence="13 14">
    <name type="scientific">Adineta ricciae</name>
    <name type="common">Rotifer</name>
    <dbReference type="NCBI Taxonomy" id="249248"/>
    <lineage>
        <taxon>Eukaryota</taxon>
        <taxon>Metazoa</taxon>
        <taxon>Spiralia</taxon>
        <taxon>Gnathifera</taxon>
        <taxon>Rotifera</taxon>
        <taxon>Eurotatoria</taxon>
        <taxon>Bdelloidea</taxon>
        <taxon>Adinetida</taxon>
        <taxon>Adinetidae</taxon>
        <taxon>Adineta</taxon>
    </lineage>
</organism>
<feature type="transmembrane region" description="Helical" evidence="10">
    <location>
        <begin position="218"/>
        <end position="240"/>
    </location>
</feature>
<dbReference type="GO" id="GO:0005886">
    <property type="term" value="C:plasma membrane"/>
    <property type="evidence" value="ECO:0007669"/>
    <property type="project" value="UniProtKB-SubCell"/>
</dbReference>
<evidence type="ECO:0000256" key="8">
    <source>
        <dbReference type="ARBA" id="ARBA00023180"/>
    </source>
</evidence>
<comment type="subcellular location">
    <subcellularLocation>
        <location evidence="1">Cell membrane</location>
        <topology evidence="1">Multi-pass membrane protein</topology>
    </subcellularLocation>
</comment>
<evidence type="ECO:0000259" key="11">
    <source>
        <dbReference type="PROSITE" id="PS50262"/>
    </source>
</evidence>
<comment type="caution">
    <text evidence="13">The sequence shown here is derived from an EMBL/GenBank/DDBJ whole genome shotgun (WGS) entry which is preliminary data.</text>
</comment>
<keyword evidence="4 10" id="KW-1133">Transmembrane helix</keyword>
<dbReference type="Proteomes" id="UP000663852">
    <property type="component" value="Unassembled WGS sequence"/>
</dbReference>
<keyword evidence="3 10" id="KW-0812">Transmembrane</keyword>
<keyword evidence="8" id="KW-0325">Glycoprotein</keyword>
<dbReference type="EMBL" id="CAJNOR010005993">
    <property type="protein sequence ID" value="CAF1582277.1"/>
    <property type="molecule type" value="Genomic_DNA"/>
</dbReference>
<evidence type="ECO:0000256" key="10">
    <source>
        <dbReference type="SAM" id="Phobius"/>
    </source>
</evidence>
<keyword evidence="5" id="KW-0297">G-protein coupled receptor</keyword>
<keyword evidence="7" id="KW-0675">Receptor</keyword>
<dbReference type="Pfam" id="PF00001">
    <property type="entry name" value="7tm_1"/>
    <property type="match status" value="1"/>
</dbReference>
<evidence type="ECO:0000313" key="12">
    <source>
        <dbReference type="EMBL" id="CAF1468987.1"/>
    </source>
</evidence>
<dbReference type="Proteomes" id="UP000663828">
    <property type="component" value="Unassembled WGS sequence"/>
</dbReference>
<dbReference type="GO" id="GO:0004930">
    <property type="term" value="F:G protein-coupled receptor activity"/>
    <property type="evidence" value="ECO:0007669"/>
    <property type="project" value="UniProtKB-KW"/>
</dbReference>
<feature type="transmembrane region" description="Helical" evidence="10">
    <location>
        <begin position="12"/>
        <end position="35"/>
    </location>
</feature>
<sequence>MSSSSSSTNYEIVAPISILFAFVAIVIAFFILILVASTKQLRTACHLLTCNTCLSSIIYCIVQCNNYIYLLFIKSNTSDDSCRWRGYFGYISIVAVVYSYLLQAISRLLFTVLAMKYRWMTSFKIHFFLIIIGWFIVFLIPLPALLTDDIKFRSGFLCWVPRQHLLHAIYTILLYYLIPIVLIITIYVSIYLRVHSHTNNNNTLLQDRPARKNRDLEVLRNIVILFSIYILGALPLILYMLTNVEFFYSVGIISISFTVMVEKSASLFIDRDIRNAGKKYFGQRRTQVSPLALNIATIAK</sequence>
<feature type="transmembrane region" description="Helical" evidence="10">
    <location>
        <begin position="246"/>
        <end position="269"/>
    </location>
</feature>
<dbReference type="AlphaFoldDB" id="A0A815ZHD6"/>
<dbReference type="PANTHER" id="PTHR24246">
    <property type="entry name" value="OLFACTORY RECEPTOR AND ADENOSINE RECEPTOR"/>
    <property type="match status" value="1"/>
</dbReference>
<evidence type="ECO:0000256" key="5">
    <source>
        <dbReference type="ARBA" id="ARBA00023040"/>
    </source>
</evidence>
<dbReference type="Gene3D" id="1.20.1070.10">
    <property type="entry name" value="Rhodopsin 7-helix transmembrane proteins"/>
    <property type="match status" value="1"/>
</dbReference>
<evidence type="ECO:0000256" key="1">
    <source>
        <dbReference type="ARBA" id="ARBA00004651"/>
    </source>
</evidence>
<gene>
    <name evidence="12" type="ORF">EDS130_LOCUS40664</name>
    <name evidence="13" type="ORF">XAT740_LOCUS45640</name>
</gene>
<keyword evidence="9" id="KW-0807">Transducer</keyword>
<keyword evidence="14" id="KW-1185">Reference proteome</keyword>
<evidence type="ECO:0000256" key="4">
    <source>
        <dbReference type="ARBA" id="ARBA00022989"/>
    </source>
</evidence>
<evidence type="ECO:0000313" key="14">
    <source>
        <dbReference type="Proteomes" id="UP000663828"/>
    </source>
</evidence>
<dbReference type="PANTHER" id="PTHR24246:SF27">
    <property type="entry name" value="ADENOSINE RECEPTOR, ISOFORM A"/>
    <property type="match status" value="1"/>
</dbReference>
<accession>A0A815ZHD6</accession>
<dbReference type="InterPro" id="IPR017452">
    <property type="entry name" value="GPCR_Rhodpsn_7TM"/>
</dbReference>
<dbReference type="PRINTS" id="PR00237">
    <property type="entry name" value="GPCRRHODOPSN"/>
</dbReference>
<name>A0A815ZHD6_ADIRI</name>
<dbReference type="EMBL" id="CAJNOJ010000499">
    <property type="protein sequence ID" value="CAF1468987.1"/>
    <property type="molecule type" value="Genomic_DNA"/>
</dbReference>
<keyword evidence="2" id="KW-1003">Cell membrane</keyword>
<dbReference type="OrthoDB" id="10011928at2759"/>
<evidence type="ECO:0000256" key="6">
    <source>
        <dbReference type="ARBA" id="ARBA00023136"/>
    </source>
</evidence>
<dbReference type="CDD" id="cd00637">
    <property type="entry name" value="7tm_classA_rhodopsin-like"/>
    <property type="match status" value="1"/>
</dbReference>
<protein>
    <recommendedName>
        <fullName evidence="11">G-protein coupled receptors family 1 profile domain-containing protein</fullName>
    </recommendedName>
</protein>
<dbReference type="PROSITE" id="PS50262">
    <property type="entry name" value="G_PROTEIN_RECEP_F1_2"/>
    <property type="match status" value="1"/>
</dbReference>
<feature type="transmembrane region" description="Helical" evidence="10">
    <location>
        <begin position="166"/>
        <end position="192"/>
    </location>
</feature>
<feature type="transmembrane region" description="Helical" evidence="10">
    <location>
        <begin position="125"/>
        <end position="146"/>
    </location>
</feature>
<dbReference type="SUPFAM" id="SSF81321">
    <property type="entry name" value="Family A G protein-coupled receptor-like"/>
    <property type="match status" value="1"/>
</dbReference>
<reference evidence="13" key="1">
    <citation type="submission" date="2021-02" db="EMBL/GenBank/DDBJ databases">
        <authorList>
            <person name="Nowell W R."/>
        </authorList>
    </citation>
    <scope>NUCLEOTIDE SEQUENCE</scope>
</reference>
<evidence type="ECO:0000256" key="7">
    <source>
        <dbReference type="ARBA" id="ARBA00023170"/>
    </source>
</evidence>
<evidence type="ECO:0000256" key="2">
    <source>
        <dbReference type="ARBA" id="ARBA00022475"/>
    </source>
</evidence>
<feature type="domain" description="G-protein coupled receptors family 1 profile" evidence="11">
    <location>
        <begin position="27"/>
        <end position="241"/>
    </location>
</feature>
<evidence type="ECO:0000256" key="9">
    <source>
        <dbReference type="ARBA" id="ARBA00023224"/>
    </source>
</evidence>
<feature type="transmembrane region" description="Helical" evidence="10">
    <location>
        <begin position="47"/>
        <end position="68"/>
    </location>
</feature>
<evidence type="ECO:0000313" key="13">
    <source>
        <dbReference type="EMBL" id="CAF1582277.1"/>
    </source>
</evidence>
<proteinExistence type="predicted"/>
<keyword evidence="6 10" id="KW-0472">Membrane</keyword>
<dbReference type="InterPro" id="IPR000276">
    <property type="entry name" value="GPCR_Rhodpsn"/>
</dbReference>
<evidence type="ECO:0000256" key="3">
    <source>
        <dbReference type="ARBA" id="ARBA00022692"/>
    </source>
</evidence>